<accession>A0A0D0AGP0</accession>
<proteinExistence type="predicted"/>
<dbReference type="HOGENOM" id="CLU_3033930_0_0_1"/>
<protein>
    <submittedName>
        <fullName evidence="1">Uncharacterized protein</fullName>
    </submittedName>
</protein>
<dbReference type="EMBL" id="KN835286">
    <property type="protein sequence ID" value="KIK40921.1"/>
    <property type="molecule type" value="Genomic_DNA"/>
</dbReference>
<gene>
    <name evidence="1" type="ORF">CY34DRAFT_806714</name>
</gene>
<evidence type="ECO:0000313" key="1">
    <source>
        <dbReference type="EMBL" id="KIK40921.1"/>
    </source>
</evidence>
<evidence type="ECO:0000313" key="2">
    <source>
        <dbReference type="Proteomes" id="UP000054485"/>
    </source>
</evidence>
<reference evidence="1 2" key="1">
    <citation type="submission" date="2014-04" db="EMBL/GenBank/DDBJ databases">
        <authorList>
            <consortium name="DOE Joint Genome Institute"/>
            <person name="Kuo A."/>
            <person name="Ruytinx J."/>
            <person name="Rineau F."/>
            <person name="Colpaert J."/>
            <person name="Kohler A."/>
            <person name="Nagy L.G."/>
            <person name="Floudas D."/>
            <person name="Copeland A."/>
            <person name="Barry K.W."/>
            <person name="Cichocki N."/>
            <person name="Veneault-Fourrey C."/>
            <person name="LaButti K."/>
            <person name="Lindquist E.A."/>
            <person name="Lipzen A."/>
            <person name="Lundell T."/>
            <person name="Morin E."/>
            <person name="Murat C."/>
            <person name="Sun H."/>
            <person name="Tunlid A."/>
            <person name="Henrissat B."/>
            <person name="Grigoriev I.V."/>
            <person name="Hibbett D.S."/>
            <person name="Martin F."/>
            <person name="Nordberg H.P."/>
            <person name="Cantor M.N."/>
            <person name="Hua S.X."/>
        </authorList>
    </citation>
    <scope>NUCLEOTIDE SEQUENCE [LARGE SCALE GENOMIC DNA]</scope>
    <source>
        <strain evidence="1 2">UH-Slu-Lm8-n1</strain>
    </source>
</reference>
<reference evidence="2" key="2">
    <citation type="submission" date="2015-01" db="EMBL/GenBank/DDBJ databases">
        <title>Evolutionary Origins and Diversification of the Mycorrhizal Mutualists.</title>
        <authorList>
            <consortium name="DOE Joint Genome Institute"/>
            <consortium name="Mycorrhizal Genomics Consortium"/>
            <person name="Kohler A."/>
            <person name="Kuo A."/>
            <person name="Nagy L.G."/>
            <person name="Floudas D."/>
            <person name="Copeland A."/>
            <person name="Barry K.W."/>
            <person name="Cichocki N."/>
            <person name="Veneault-Fourrey C."/>
            <person name="LaButti K."/>
            <person name="Lindquist E.A."/>
            <person name="Lipzen A."/>
            <person name="Lundell T."/>
            <person name="Morin E."/>
            <person name="Murat C."/>
            <person name="Riley R."/>
            <person name="Ohm R."/>
            <person name="Sun H."/>
            <person name="Tunlid A."/>
            <person name="Henrissat B."/>
            <person name="Grigoriev I.V."/>
            <person name="Hibbett D.S."/>
            <person name="Martin F."/>
        </authorList>
    </citation>
    <scope>NUCLEOTIDE SEQUENCE [LARGE SCALE GENOMIC DNA]</scope>
    <source>
        <strain evidence="2">UH-Slu-Lm8-n1</strain>
    </source>
</reference>
<keyword evidence="2" id="KW-1185">Reference proteome</keyword>
<dbReference type="InParanoid" id="A0A0D0AGP0"/>
<dbReference type="Proteomes" id="UP000054485">
    <property type="component" value="Unassembled WGS sequence"/>
</dbReference>
<organism evidence="1 2">
    <name type="scientific">Suillus luteus UH-Slu-Lm8-n1</name>
    <dbReference type="NCBI Taxonomy" id="930992"/>
    <lineage>
        <taxon>Eukaryota</taxon>
        <taxon>Fungi</taxon>
        <taxon>Dikarya</taxon>
        <taxon>Basidiomycota</taxon>
        <taxon>Agaricomycotina</taxon>
        <taxon>Agaricomycetes</taxon>
        <taxon>Agaricomycetidae</taxon>
        <taxon>Boletales</taxon>
        <taxon>Suillineae</taxon>
        <taxon>Suillaceae</taxon>
        <taxon>Suillus</taxon>
    </lineage>
</organism>
<name>A0A0D0AGP0_9AGAM</name>
<dbReference type="AlphaFoldDB" id="A0A0D0AGP0"/>
<sequence length="55" mass="5868">MVIVQISSNLKQSGSSGHCDWFTITCTKPGFATSIKITGDQSGTRQSLPCQGLNH</sequence>